<accession>A0A8B8KVY0</accession>
<dbReference type="RefSeq" id="XP_027348030.1">
    <property type="nucleotide sequence ID" value="XM_027492229.1"/>
</dbReference>
<dbReference type="PANTHER" id="PTHR34560">
    <property type="entry name" value="POLYKETIDE CYCLASE/DEHYDRASE/LIPID TRANSPORT SUPERFAMILY PROTEIN"/>
    <property type="match status" value="1"/>
</dbReference>
<reference evidence="2" key="2">
    <citation type="submission" date="2025-08" db="UniProtKB">
        <authorList>
            <consortium name="RefSeq"/>
        </authorList>
    </citation>
    <scope>IDENTIFICATION</scope>
    <source>
        <tissue evidence="2">Young leaves</tissue>
    </source>
</reference>
<dbReference type="Proteomes" id="UP000694853">
    <property type="component" value="Unplaced"/>
</dbReference>
<dbReference type="PANTHER" id="PTHR34560:SF1">
    <property type="entry name" value="START DOMAIN-CONTAINING PROTEIN"/>
    <property type="match status" value="1"/>
</dbReference>
<keyword evidence="1" id="KW-1185">Reference proteome</keyword>
<dbReference type="Gene3D" id="3.30.530.20">
    <property type="match status" value="1"/>
</dbReference>
<dbReference type="InterPro" id="IPR023393">
    <property type="entry name" value="START-like_dom_sf"/>
</dbReference>
<dbReference type="SUPFAM" id="SSF55961">
    <property type="entry name" value="Bet v1-like"/>
    <property type="match status" value="1"/>
</dbReference>
<dbReference type="OrthoDB" id="17317at2759"/>
<organism evidence="1 2">
    <name type="scientific">Abrus precatorius</name>
    <name type="common">Indian licorice</name>
    <name type="synonym">Glycine abrus</name>
    <dbReference type="NCBI Taxonomy" id="3816"/>
    <lineage>
        <taxon>Eukaryota</taxon>
        <taxon>Viridiplantae</taxon>
        <taxon>Streptophyta</taxon>
        <taxon>Embryophyta</taxon>
        <taxon>Tracheophyta</taxon>
        <taxon>Spermatophyta</taxon>
        <taxon>Magnoliopsida</taxon>
        <taxon>eudicotyledons</taxon>
        <taxon>Gunneridae</taxon>
        <taxon>Pentapetalae</taxon>
        <taxon>rosids</taxon>
        <taxon>fabids</taxon>
        <taxon>Fabales</taxon>
        <taxon>Fabaceae</taxon>
        <taxon>Papilionoideae</taxon>
        <taxon>50 kb inversion clade</taxon>
        <taxon>NPAAA clade</taxon>
        <taxon>indigoferoid/millettioid clade</taxon>
        <taxon>Abreae</taxon>
        <taxon>Abrus</taxon>
    </lineage>
</organism>
<protein>
    <submittedName>
        <fullName evidence="2">Uncharacterized protein LOC113859460</fullName>
    </submittedName>
</protein>
<gene>
    <name evidence="2" type="primary">LOC113859460</name>
</gene>
<proteinExistence type="predicted"/>
<dbReference type="KEGG" id="aprc:113859460"/>
<sequence>MAASFGANFKSENLNESESNDLLAPPPNTPPFLTALIHLFKPDRLCLSWDTPLYKKWWPQFTIPSFKVIVADSLHKVQIGEQISLVRMKIPLPLSTREAIVHYYLFEYFQDDLVVVLLNTVSESNTIDGFNKDAIPEAKDAERIDVVGGYVMQKVTSKRSYFRIIANLDLKLDFVPSSPINFISRQLIGSGFRLYQKVVDSFQMHLLLGINQYLLCF</sequence>
<dbReference type="AlphaFoldDB" id="A0A8B8KVY0"/>
<evidence type="ECO:0000313" key="1">
    <source>
        <dbReference type="Proteomes" id="UP000694853"/>
    </source>
</evidence>
<reference evidence="1" key="1">
    <citation type="journal article" date="2019" name="Toxins">
        <title>Detection of Abrin-Like and Prepropulchellin-Like Toxin Genes and Transcripts Using Whole Genome Sequencing and Full-Length Transcript Sequencing of Abrus precatorius.</title>
        <authorList>
            <person name="Hovde B.T."/>
            <person name="Daligault H.E."/>
            <person name="Hanschen E.R."/>
            <person name="Kunde Y.A."/>
            <person name="Johnson M.B."/>
            <person name="Starkenburg S.R."/>
            <person name="Johnson S.L."/>
        </authorList>
    </citation>
    <scope>NUCLEOTIDE SEQUENCE [LARGE SCALE GENOMIC DNA]</scope>
</reference>
<dbReference type="GeneID" id="113859460"/>
<evidence type="ECO:0000313" key="2">
    <source>
        <dbReference type="RefSeq" id="XP_027348030.1"/>
    </source>
</evidence>
<name>A0A8B8KVY0_ABRPR</name>